<dbReference type="EMBL" id="VITR01000009">
    <property type="protein sequence ID" value="TWB40569.1"/>
    <property type="molecule type" value="Genomic_DNA"/>
</dbReference>
<feature type="transmembrane region" description="Helical" evidence="1">
    <location>
        <begin position="6"/>
        <end position="39"/>
    </location>
</feature>
<reference evidence="2 3" key="1">
    <citation type="submission" date="2019-06" db="EMBL/GenBank/DDBJ databases">
        <title>Genomic Encyclopedia of Type Strains, Phase IV (KMG-V): Genome sequencing to study the core and pangenomes of soil and plant-associated prokaryotes.</title>
        <authorList>
            <person name="Whitman W."/>
        </authorList>
    </citation>
    <scope>NUCLEOTIDE SEQUENCE [LARGE SCALE GENOMIC DNA]</scope>
    <source>
        <strain evidence="2 3">BR 11622</strain>
    </source>
</reference>
<sequence>MVSAGLVVAGAVLILASPAMWAAILALVLFAGAAGTLVLARRA</sequence>
<keyword evidence="3" id="KW-1185">Reference proteome</keyword>
<organism evidence="2 3">
    <name type="scientific">Nitrospirillum amazonense</name>
    <dbReference type="NCBI Taxonomy" id="28077"/>
    <lineage>
        <taxon>Bacteria</taxon>
        <taxon>Pseudomonadati</taxon>
        <taxon>Pseudomonadota</taxon>
        <taxon>Alphaproteobacteria</taxon>
        <taxon>Rhodospirillales</taxon>
        <taxon>Azospirillaceae</taxon>
        <taxon>Nitrospirillum</taxon>
    </lineage>
</organism>
<protein>
    <submittedName>
        <fullName evidence="2">Uncharacterized protein</fullName>
    </submittedName>
</protein>
<accession>A0A560H403</accession>
<dbReference type="Proteomes" id="UP000315751">
    <property type="component" value="Unassembled WGS sequence"/>
</dbReference>
<evidence type="ECO:0000313" key="3">
    <source>
        <dbReference type="Proteomes" id="UP000315751"/>
    </source>
</evidence>
<comment type="caution">
    <text evidence="2">The sequence shown here is derived from an EMBL/GenBank/DDBJ whole genome shotgun (WGS) entry which is preliminary data.</text>
</comment>
<dbReference type="AlphaFoldDB" id="A0A560H403"/>
<keyword evidence="1" id="KW-0812">Transmembrane</keyword>
<evidence type="ECO:0000313" key="2">
    <source>
        <dbReference type="EMBL" id="TWB40569.1"/>
    </source>
</evidence>
<keyword evidence="1" id="KW-0472">Membrane</keyword>
<keyword evidence="1" id="KW-1133">Transmembrane helix</keyword>
<proteinExistence type="predicted"/>
<name>A0A560H403_9PROT</name>
<evidence type="ECO:0000256" key="1">
    <source>
        <dbReference type="SAM" id="Phobius"/>
    </source>
</evidence>
<gene>
    <name evidence="2" type="ORF">FBZ90_109172</name>
</gene>